<dbReference type="AlphaFoldDB" id="A0A9P5VJ26"/>
<dbReference type="GO" id="GO:0043240">
    <property type="term" value="C:Fanconi anaemia nuclear complex"/>
    <property type="evidence" value="ECO:0007669"/>
    <property type="project" value="InterPro"/>
</dbReference>
<organism evidence="1 2">
    <name type="scientific">Podila minutissima</name>
    <dbReference type="NCBI Taxonomy" id="64525"/>
    <lineage>
        <taxon>Eukaryota</taxon>
        <taxon>Fungi</taxon>
        <taxon>Fungi incertae sedis</taxon>
        <taxon>Mucoromycota</taxon>
        <taxon>Mortierellomycotina</taxon>
        <taxon>Mortierellomycetes</taxon>
        <taxon>Mortierellales</taxon>
        <taxon>Mortierellaceae</taxon>
        <taxon>Podila</taxon>
    </lineage>
</organism>
<protein>
    <submittedName>
        <fullName evidence="1">Uncharacterized protein</fullName>
    </submittedName>
</protein>
<reference evidence="1" key="1">
    <citation type="journal article" date="2020" name="Fungal Divers.">
        <title>Resolving the Mortierellaceae phylogeny through synthesis of multi-gene phylogenetics and phylogenomics.</title>
        <authorList>
            <person name="Vandepol N."/>
            <person name="Liber J."/>
            <person name="Desiro A."/>
            <person name="Na H."/>
            <person name="Kennedy M."/>
            <person name="Barry K."/>
            <person name="Grigoriev I.V."/>
            <person name="Miller A.N."/>
            <person name="O'Donnell K."/>
            <person name="Stajich J.E."/>
            <person name="Bonito G."/>
        </authorList>
    </citation>
    <scope>NUCLEOTIDE SEQUENCE</scope>
    <source>
        <strain evidence="1">NVP1</strain>
    </source>
</reference>
<proteinExistence type="predicted"/>
<dbReference type="EMBL" id="JAAAUY010000715">
    <property type="protein sequence ID" value="KAF9326970.1"/>
    <property type="molecule type" value="Genomic_DNA"/>
</dbReference>
<accession>A0A9P5VJ26</accession>
<sequence length="257" mass="28765">MDAELAIVCQLLNCAANYIKSSSFEEQWSPEFVTSAFQWTAHVEARLADLKDDAPVGVVAFLDDVHETDMKGPWPTAEELLQPTESLKKRLIANTALSGSVAAEILRMGPSSQGHRYHEQAYDPMADFLKSIRSRAVGNILEGTLAHFSATHHRLDSRVSPPEISAGIQYKAKARVLLNQLDRPSSEQEEDRLVSLVSKLHQYLAASPEEAKEVICHLRHMAAEKATEQHQHQEYHGLQQPYRVNWDHISTALAQLP</sequence>
<dbReference type="Pfam" id="PF11107">
    <property type="entry name" value="FANCF"/>
    <property type="match status" value="1"/>
</dbReference>
<gene>
    <name evidence="1" type="ORF">BG006_009666</name>
</gene>
<comment type="caution">
    <text evidence="1">The sequence shown here is derived from an EMBL/GenBank/DDBJ whole genome shotgun (WGS) entry which is preliminary data.</text>
</comment>
<dbReference type="GO" id="GO:0036297">
    <property type="term" value="P:interstrand cross-link repair"/>
    <property type="evidence" value="ECO:0007669"/>
    <property type="project" value="InterPro"/>
</dbReference>
<dbReference type="InterPro" id="IPR035428">
    <property type="entry name" value="FANCF"/>
</dbReference>
<keyword evidence="2" id="KW-1185">Reference proteome</keyword>
<dbReference type="Proteomes" id="UP000696485">
    <property type="component" value="Unassembled WGS sequence"/>
</dbReference>
<name>A0A9P5VJ26_9FUNG</name>
<evidence type="ECO:0000313" key="1">
    <source>
        <dbReference type="EMBL" id="KAF9326970.1"/>
    </source>
</evidence>
<evidence type="ECO:0000313" key="2">
    <source>
        <dbReference type="Proteomes" id="UP000696485"/>
    </source>
</evidence>